<name>A0A6A3B115_HIBSY</name>
<gene>
    <name evidence="2" type="ORF">F3Y22_tig00110332pilonHSYRG00787</name>
</gene>
<evidence type="ECO:0000313" key="2">
    <source>
        <dbReference type="EMBL" id="KAE8709035.1"/>
    </source>
</evidence>
<dbReference type="GO" id="GO:0016104">
    <property type="term" value="P:triterpenoid biosynthetic process"/>
    <property type="evidence" value="ECO:0007669"/>
    <property type="project" value="InterPro"/>
</dbReference>
<dbReference type="InterPro" id="IPR018333">
    <property type="entry name" value="Squalene_cyclase"/>
</dbReference>
<dbReference type="Gene3D" id="1.50.10.20">
    <property type="match status" value="1"/>
</dbReference>
<dbReference type="PANTHER" id="PTHR11764">
    <property type="entry name" value="TERPENE CYCLASE/MUTASE FAMILY MEMBER"/>
    <property type="match status" value="1"/>
</dbReference>
<dbReference type="AlphaFoldDB" id="A0A6A3B115"/>
<reference evidence="2" key="1">
    <citation type="submission" date="2019-09" db="EMBL/GenBank/DDBJ databases">
        <title>Draft genome information of white flower Hibiscus syriacus.</title>
        <authorList>
            <person name="Kim Y.-M."/>
        </authorList>
    </citation>
    <scope>NUCLEOTIDE SEQUENCE [LARGE SCALE GENOMIC DNA]</scope>
    <source>
        <strain evidence="2">YM2019G1</strain>
    </source>
</reference>
<dbReference type="InterPro" id="IPR008930">
    <property type="entry name" value="Terpenoid_cyclase/PrenylTrfase"/>
</dbReference>
<dbReference type="InterPro" id="IPR027417">
    <property type="entry name" value="P-loop_NTPase"/>
</dbReference>
<keyword evidence="1" id="KW-0472">Membrane</keyword>
<dbReference type="EMBL" id="VEPZ02000937">
    <property type="protein sequence ID" value="KAE8709035.1"/>
    <property type="molecule type" value="Genomic_DNA"/>
</dbReference>
<keyword evidence="1" id="KW-1133">Transmembrane helix</keyword>
<dbReference type="PANTHER" id="PTHR11764:SF48">
    <property type="entry name" value="TERPENE CYCLASE_MUTASE FAMILY MEMBER"/>
    <property type="match status" value="1"/>
</dbReference>
<dbReference type="SUPFAM" id="SSF48239">
    <property type="entry name" value="Terpenoid cyclases/Protein prenyltransferases"/>
    <property type="match status" value="1"/>
</dbReference>
<dbReference type="Gene3D" id="3.40.50.300">
    <property type="entry name" value="P-loop containing nucleotide triphosphate hydrolases"/>
    <property type="match status" value="1"/>
</dbReference>
<keyword evidence="3" id="KW-1185">Reference proteome</keyword>
<dbReference type="GO" id="GO:0042300">
    <property type="term" value="F:beta-amyrin synthase activity"/>
    <property type="evidence" value="ECO:0007669"/>
    <property type="project" value="TreeGrafter"/>
</dbReference>
<dbReference type="Pfam" id="PF00634">
    <property type="entry name" value="BRCA2"/>
    <property type="match status" value="1"/>
</dbReference>
<keyword evidence="1" id="KW-0812">Transmembrane</keyword>
<accession>A0A6A3B115</accession>
<evidence type="ECO:0000313" key="3">
    <source>
        <dbReference type="Proteomes" id="UP000436088"/>
    </source>
</evidence>
<evidence type="ECO:0000256" key="1">
    <source>
        <dbReference type="SAM" id="Phobius"/>
    </source>
</evidence>
<feature type="transmembrane region" description="Helical" evidence="1">
    <location>
        <begin position="310"/>
        <end position="332"/>
    </location>
</feature>
<dbReference type="GO" id="GO:0005811">
    <property type="term" value="C:lipid droplet"/>
    <property type="evidence" value="ECO:0007669"/>
    <property type="project" value="InterPro"/>
</dbReference>
<dbReference type="Proteomes" id="UP000436088">
    <property type="component" value="Unassembled WGS sequence"/>
</dbReference>
<dbReference type="InterPro" id="IPR002093">
    <property type="entry name" value="BRCA2_repeat"/>
</dbReference>
<sequence>MLACWVEDPNGIYFKKHLARFDEFVWVGEDGIKSQSFGSQAWDAILFLQALLASNLADEIGPTLMKGHNFLKNSQFSPDNANVAINFFGLIEILRLEMILRGTLKECLGTFLKDHGHSLIEIMDGKSPIVLQKAESKCALVYGQTNEPPGALARVGLTGLTVAEHFRDAVKYVELKESITSFQDSGLFLPSKPYDNPKGTPIAPYPSMVDLLLQGCSKIIENDDREVDKYPMFRTGLGKSMALKKSSIAKALSILDEEDGASTVTPSGRSLSVSSEAFKRARSLLGEPELGDLFDLDLLRCFLFTNAANFSGASFAGASCGVFTIACCLYFSMMKPEMVGEKIETEQFYDAVNLFYIYRVKVVVFHLGNQ</sequence>
<proteinExistence type="predicted"/>
<comment type="caution">
    <text evidence="2">The sequence shown here is derived from an EMBL/GenBank/DDBJ whole genome shotgun (WGS) entry which is preliminary data.</text>
</comment>
<protein>
    <submittedName>
        <fullName evidence="2">Uncharacterized protein</fullName>
    </submittedName>
</protein>
<organism evidence="2 3">
    <name type="scientific">Hibiscus syriacus</name>
    <name type="common">Rose of Sharon</name>
    <dbReference type="NCBI Taxonomy" id="106335"/>
    <lineage>
        <taxon>Eukaryota</taxon>
        <taxon>Viridiplantae</taxon>
        <taxon>Streptophyta</taxon>
        <taxon>Embryophyta</taxon>
        <taxon>Tracheophyta</taxon>
        <taxon>Spermatophyta</taxon>
        <taxon>Magnoliopsida</taxon>
        <taxon>eudicotyledons</taxon>
        <taxon>Gunneridae</taxon>
        <taxon>Pentapetalae</taxon>
        <taxon>rosids</taxon>
        <taxon>malvids</taxon>
        <taxon>Malvales</taxon>
        <taxon>Malvaceae</taxon>
        <taxon>Malvoideae</taxon>
        <taxon>Hibiscus</taxon>
    </lineage>
</organism>